<proteinExistence type="predicted"/>
<evidence type="ECO:0000313" key="1">
    <source>
        <dbReference type="EMBL" id="TVP40920.1"/>
    </source>
</evidence>
<dbReference type="Proteomes" id="UP000315289">
    <property type="component" value="Unassembled WGS sequence"/>
</dbReference>
<name>A0A557SWE5_9ARCH</name>
<gene>
    <name evidence="1" type="ORF">NARC_50101</name>
</gene>
<protein>
    <submittedName>
        <fullName evidence="1">Uncharacterized protein</fullName>
    </submittedName>
</protein>
<accession>A0A557SWE5</accession>
<dbReference type="AlphaFoldDB" id="A0A557SWE5"/>
<keyword evidence="2" id="KW-1185">Reference proteome</keyword>
<dbReference type="RefSeq" id="WP_144729707.1">
    <property type="nucleotide sequence ID" value="NZ_ML675581.1"/>
</dbReference>
<evidence type="ECO:0000313" key="2">
    <source>
        <dbReference type="Proteomes" id="UP000315289"/>
    </source>
</evidence>
<comment type="caution">
    <text evidence="1">The sequence shown here is derived from an EMBL/GenBank/DDBJ whole genome shotgun (WGS) entry which is preliminary data.</text>
</comment>
<reference evidence="1 2" key="1">
    <citation type="journal article" date="2019" name="Front. Microbiol.">
        <title>Ammonia Oxidation by the Arctic Terrestrial Thaumarchaeote Candidatus Nitrosocosmicus arcticus Is Stimulated by Increasing Temperatures.</title>
        <authorList>
            <person name="Alves R.J.E."/>
            <person name="Kerou M."/>
            <person name="Zappe A."/>
            <person name="Bittner R."/>
            <person name="Abby S.S."/>
            <person name="Schmidt H.A."/>
            <person name="Pfeifer K."/>
            <person name="Schleper C."/>
        </authorList>
    </citation>
    <scope>NUCLEOTIDE SEQUENCE [LARGE SCALE GENOMIC DNA]</scope>
    <source>
        <strain evidence="1 2">Kfb</strain>
    </source>
</reference>
<organism evidence="1 2">
    <name type="scientific">Candidatus Nitrosocosmicus arcticus</name>
    <dbReference type="NCBI Taxonomy" id="2035267"/>
    <lineage>
        <taxon>Archaea</taxon>
        <taxon>Nitrososphaerota</taxon>
        <taxon>Nitrososphaeria</taxon>
        <taxon>Nitrososphaerales</taxon>
        <taxon>Nitrososphaeraceae</taxon>
        <taxon>Candidatus Nitrosocosmicus</taxon>
    </lineage>
</organism>
<dbReference type="EMBL" id="VOAH01000005">
    <property type="protein sequence ID" value="TVP40920.1"/>
    <property type="molecule type" value="Genomic_DNA"/>
</dbReference>
<sequence length="88" mass="9597">MQKNHKSNKLFISIALIWAIGILTIASSNPALNGLGSDLKNEYKLCLQNSNNSHSTTVSATQIYFSYGNITNQTIIESGINGKDSCYL</sequence>